<dbReference type="RefSeq" id="XP_056543673.1">
    <property type="nucleotide sequence ID" value="XM_056688118.1"/>
</dbReference>
<protein>
    <submittedName>
        <fullName evidence="2">Uncharacterized protein</fullName>
    </submittedName>
</protein>
<sequence>MAIGSCFCGNIRIEYNGQPTASISLEAQKKWQNHRIVEILSGIISVLTVVCVIRLDLRRQYLMKVIGTPLFGRKINSDGEPDKITVVRAGIFDTQLLNEWKPEAELYTERRLPWLSPIEGAAQISGMLQLS</sequence>
<keyword evidence="1" id="KW-0812">Transmembrane</keyword>
<proteinExistence type="predicted"/>
<dbReference type="AlphaFoldDB" id="A0A9W9I7I7"/>
<dbReference type="EMBL" id="JAPQKN010000003">
    <property type="protein sequence ID" value="KAJ5167212.1"/>
    <property type="molecule type" value="Genomic_DNA"/>
</dbReference>
<dbReference type="OrthoDB" id="406544at2759"/>
<reference evidence="2" key="1">
    <citation type="submission" date="2022-11" db="EMBL/GenBank/DDBJ databases">
        <authorList>
            <person name="Petersen C."/>
        </authorList>
    </citation>
    <scope>NUCLEOTIDE SEQUENCE</scope>
    <source>
        <strain evidence="2">IBT 26290</strain>
    </source>
</reference>
<dbReference type="InterPro" id="IPR011057">
    <property type="entry name" value="Mss4-like_sf"/>
</dbReference>
<accession>A0A9W9I7I7</accession>
<reference evidence="2" key="2">
    <citation type="journal article" date="2023" name="IMA Fungus">
        <title>Comparative genomic study of the Penicillium genus elucidates a diverse pangenome and 15 lateral gene transfer events.</title>
        <authorList>
            <person name="Petersen C."/>
            <person name="Sorensen T."/>
            <person name="Nielsen M.R."/>
            <person name="Sondergaard T.E."/>
            <person name="Sorensen J.L."/>
            <person name="Fitzpatrick D.A."/>
            <person name="Frisvad J.C."/>
            <person name="Nielsen K.L."/>
        </authorList>
    </citation>
    <scope>NUCLEOTIDE SEQUENCE</scope>
    <source>
        <strain evidence="2">IBT 26290</strain>
    </source>
</reference>
<comment type="caution">
    <text evidence="2">The sequence shown here is derived from an EMBL/GenBank/DDBJ whole genome shotgun (WGS) entry which is preliminary data.</text>
</comment>
<keyword evidence="1" id="KW-0472">Membrane</keyword>
<name>A0A9W9I7I7_9EURO</name>
<evidence type="ECO:0000313" key="2">
    <source>
        <dbReference type="EMBL" id="KAJ5167212.1"/>
    </source>
</evidence>
<dbReference type="Proteomes" id="UP001149163">
    <property type="component" value="Unassembled WGS sequence"/>
</dbReference>
<organism evidence="2 3">
    <name type="scientific">Penicillium canariense</name>
    <dbReference type="NCBI Taxonomy" id="189055"/>
    <lineage>
        <taxon>Eukaryota</taxon>
        <taxon>Fungi</taxon>
        <taxon>Dikarya</taxon>
        <taxon>Ascomycota</taxon>
        <taxon>Pezizomycotina</taxon>
        <taxon>Eurotiomycetes</taxon>
        <taxon>Eurotiomycetidae</taxon>
        <taxon>Eurotiales</taxon>
        <taxon>Aspergillaceae</taxon>
        <taxon>Penicillium</taxon>
    </lineage>
</organism>
<gene>
    <name evidence="2" type="ORF">N7482_005993</name>
</gene>
<evidence type="ECO:0000313" key="3">
    <source>
        <dbReference type="Proteomes" id="UP001149163"/>
    </source>
</evidence>
<dbReference type="SUPFAM" id="SSF51316">
    <property type="entry name" value="Mss4-like"/>
    <property type="match status" value="1"/>
</dbReference>
<dbReference type="GeneID" id="81427294"/>
<keyword evidence="1" id="KW-1133">Transmembrane helix</keyword>
<feature type="transmembrane region" description="Helical" evidence="1">
    <location>
        <begin position="39"/>
        <end position="57"/>
    </location>
</feature>
<evidence type="ECO:0000256" key="1">
    <source>
        <dbReference type="SAM" id="Phobius"/>
    </source>
</evidence>
<keyword evidence="3" id="KW-1185">Reference proteome</keyword>